<organism evidence="1 2">
    <name type="scientific">Plakobranchus ocellatus</name>
    <dbReference type="NCBI Taxonomy" id="259542"/>
    <lineage>
        <taxon>Eukaryota</taxon>
        <taxon>Metazoa</taxon>
        <taxon>Spiralia</taxon>
        <taxon>Lophotrochozoa</taxon>
        <taxon>Mollusca</taxon>
        <taxon>Gastropoda</taxon>
        <taxon>Heterobranchia</taxon>
        <taxon>Euthyneura</taxon>
        <taxon>Panpulmonata</taxon>
        <taxon>Sacoglossa</taxon>
        <taxon>Placobranchoidea</taxon>
        <taxon>Plakobranchidae</taxon>
        <taxon>Plakobranchus</taxon>
    </lineage>
</organism>
<sequence length="92" mass="9863">MFIDCSHLDPLALDSICGRRELPHAPTGQEVCRKVHNKVISGHPSGRDADGGAGTRNRMVPADLRADSQATVLPTPAAYSGANTTKYADWFT</sequence>
<evidence type="ECO:0000313" key="2">
    <source>
        <dbReference type="Proteomes" id="UP000735302"/>
    </source>
</evidence>
<name>A0AAV4DVB0_9GAST</name>
<keyword evidence="2" id="KW-1185">Reference proteome</keyword>
<dbReference type="AlphaFoldDB" id="A0AAV4DVB0"/>
<dbReference type="Proteomes" id="UP000735302">
    <property type="component" value="Unassembled WGS sequence"/>
</dbReference>
<evidence type="ECO:0000313" key="1">
    <source>
        <dbReference type="EMBL" id="GFO48036.1"/>
    </source>
</evidence>
<proteinExistence type="predicted"/>
<gene>
    <name evidence="1" type="ORF">PoB_007454100</name>
</gene>
<comment type="caution">
    <text evidence="1">The sequence shown here is derived from an EMBL/GenBank/DDBJ whole genome shotgun (WGS) entry which is preliminary data.</text>
</comment>
<dbReference type="EMBL" id="BLXT01008368">
    <property type="protein sequence ID" value="GFO48036.1"/>
    <property type="molecule type" value="Genomic_DNA"/>
</dbReference>
<protein>
    <submittedName>
        <fullName evidence="1">Uncharacterized protein</fullName>
    </submittedName>
</protein>
<reference evidence="1 2" key="1">
    <citation type="journal article" date="2021" name="Elife">
        <title>Chloroplast acquisition without the gene transfer in kleptoplastic sea slugs, Plakobranchus ocellatus.</title>
        <authorList>
            <person name="Maeda T."/>
            <person name="Takahashi S."/>
            <person name="Yoshida T."/>
            <person name="Shimamura S."/>
            <person name="Takaki Y."/>
            <person name="Nagai Y."/>
            <person name="Toyoda A."/>
            <person name="Suzuki Y."/>
            <person name="Arimoto A."/>
            <person name="Ishii H."/>
            <person name="Satoh N."/>
            <person name="Nishiyama T."/>
            <person name="Hasebe M."/>
            <person name="Maruyama T."/>
            <person name="Minagawa J."/>
            <person name="Obokata J."/>
            <person name="Shigenobu S."/>
        </authorList>
    </citation>
    <scope>NUCLEOTIDE SEQUENCE [LARGE SCALE GENOMIC DNA]</scope>
</reference>
<accession>A0AAV4DVB0</accession>